<gene>
    <name evidence="1" type="ORF">TorRG33x02_189190</name>
</gene>
<dbReference type="InParanoid" id="A0A2P5EI83"/>
<keyword evidence="2" id="KW-1185">Reference proteome</keyword>
<name>A0A2P5EI83_TREOI</name>
<protein>
    <submittedName>
        <fullName evidence="1">Uncharacterized protein</fullName>
    </submittedName>
</protein>
<accession>A0A2P5EI83</accession>
<sequence>MKSCVLVQVVFRVVEYQRKFYTFSSMKDANYVGNHTTPQISFRSNFPSCLVKWKNLLWSKDCSKFLGVSGHDSLHV</sequence>
<dbReference type="AlphaFoldDB" id="A0A2P5EI83"/>
<evidence type="ECO:0000313" key="1">
    <source>
        <dbReference type="EMBL" id="PON85251.1"/>
    </source>
</evidence>
<comment type="caution">
    <text evidence="1">The sequence shown here is derived from an EMBL/GenBank/DDBJ whole genome shotgun (WGS) entry which is preliminary data.</text>
</comment>
<dbReference type="EMBL" id="JXTC01000150">
    <property type="protein sequence ID" value="PON85251.1"/>
    <property type="molecule type" value="Genomic_DNA"/>
</dbReference>
<proteinExistence type="predicted"/>
<evidence type="ECO:0000313" key="2">
    <source>
        <dbReference type="Proteomes" id="UP000237000"/>
    </source>
</evidence>
<dbReference type="Proteomes" id="UP000237000">
    <property type="component" value="Unassembled WGS sequence"/>
</dbReference>
<organism evidence="1 2">
    <name type="scientific">Trema orientale</name>
    <name type="common">Charcoal tree</name>
    <name type="synonym">Celtis orientalis</name>
    <dbReference type="NCBI Taxonomy" id="63057"/>
    <lineage>
        <taxon>Eukaryota</taxon>
        <taxon>Viridiplantae</taxon>
        <taxon>Streptophyta</taxon>
        <taxon>Embryophyta</taxon>
        <taxon>Tracheophyta</taxon>
        <taxon>Spermatophyta</taxon>
        <taxon>Magnoliopsida</taxon>
        <taxon>eudicotyledons</taxon>
        <taxon>Gunneridae</taxon>
        <taxon>Pentapetalae</taxon>
        <taxon>rosids</taxon>
        <taxon>fabids</taxon>
        <taxon>Rosales</taxon>
        <taxon>Cannabaceae</taxon>
        <taxon>Trema</taxon>
    </lineage>
</organism>
<reference evidence="2" key="1">
    <citation type="submission" date="2016-06" db="EMBL/GenBank/DDBJ databases">
        <title>Parallel loss of symbiosis genes in relatives of nitrogen-fixing non-legume Parasponia.</title>
        <authorList>
            <person name="Van Velzen R."/>
            <person name="Holmer R."/>
            <person name="Bu F."/>
            <person name="Rutten L."/>
            <person name="Van Zeijl A."/>
            <person name="Liu W."/>
            <person name="Santuari L."/>
            <person name="Cao Q."/>
            <person name="Sharma T."/>
            <person name="Shen D."/>
            <person name="Roswanjaya Y."/>
            <person name="Wardhani T."/>
            <person name="Kalhor M.S."/>
            <person name="Jansen J."/>
            <person name="Van den Hoogen J."/>
            <person name="Gungor B."/>
            <person name="Hartog M."/>
            <person name="Hontelez J."/>
            <person name="Verver J."/>
            <person name="Yang W.-C."/>
            <person name="Schijlen E."/>
            <person name="Repin R."/>
            <person name="Schilthuizen M."/>
            <person name="Schranz E."/>
            <person name="Heidstra R."/>
            <person name="Miyata K."/>
            <person name="Fedorova E."/>
            <person name="Kohlen W."/>
            <person name="Bisseling T."/>
            <person name="Smit S."/>
            <person name="Geurts R."/>
        </authorList>
    </citation>
    <scope>NUCLEOTIDE SEQUENCE [LARGE SCALE GENOMIC DNA]</scope>
    <source>
        <strain evidence="2">cv. RG33-2</strain>
    </source>
</reference>